<accession>A0A0B2NUU1</accession>
<protein>
    <recommendedName>
        <fullName evidence="4">Retrotransposon Copia-like N-terminal domain-containing protein</fullName>
    </recommendedName>
</protein>
<dbReference type="EMBL" id="QZWG01000020">
    <property type="protein sequence ID" value="RZB41854.1"/>
    <property type="molecule type" value="Genomic_DNA"/>
</dbReference>
<dbReference type="Proteomes" id="UP000289340">
    <property type="component" value="Chromosome 20"/>
</dbReference>
<keyword evidence="3" id="KW-1185">Reference proteome</keyword>
<name>A0A0B2NUU1_GLYSO</name>
<dbReference type="EMBL" id="KN672145">
    <property type="protein sequence ID" value="KHM99022.1"/>
    <property type="molecule type" value="Genomic_DNA"/>
</dbReference>
<sequence>MDPISIKLDDDNYSAWKAEALGKIKESSLEKFITMKDFGGQPPMLSEEYKSWIEQDQVLYTWLLDSLHPKLLHRIERCECALEFWKVIEVYFLNLEIEEIRQQYKRNLEETAMVQLMRMNLDAECPETSNEDMAIEEELGPESAAADILLSLKPGTS</sequence>
<evidence type="ECO:0000313" key="3">
    <source>
        <dbReference type="Proteomes" id="UP000289340"/>
    </source>
</evidence>
<proteinExistence type="predicted"/>
<reference evidence="1" key="1">
    <citation type="submission" date="2014-07" db="EMBL/GenBank/DDBJ databases">
        <title>Identification of a novel salt tolerance gene in wild soybean by whole-genome sequencing.</title>
        <authorList>
            <person name="Lam H.-M."/>
            <person name="Qi X."/>
            <person name="Li M.-W."/>
            <person name="Liu X."/>
            <person name="Xie M."/>
            <person name="Ni M."/>
            <person name="Xu X."/>
        </authorList>
    </citation>
    <scope>NUCLEOTIDE SEQUENCE [LARGE SCALE GENOMIC DNA]</scope>
    <source>
        <tissue evidence="1">Root</tissue>
    </source>
</reference>
<dbReference type="Proteomes" id="UP000053555">
    <property type="component" value="Unassembled WGS sequence"/>
</dbReference>
<evidence type="ECO:0000313" key="2">
    <source>
        <dbReference type="EMBL" id="RZB41854.1"/>
    </source>
</evidence>
<gene>
    <name evidence="2" type="ORF">D0Y65_052738</name>
    <name evidence="1" type="ORF">glysoja_024322</name>
</gene>
<dbReference type="AlphaFoldDB" id="A0A0B2NUU1"/>
<organism evidence="1">
    <name type="scientific">Glycine soja</name>
    <name type="common">Wild soybean</name>
    <dbReference type="NCBI Taxonomy" id="3848"/>
    <lineage>
        <taxon>Eukaryota</taxon>
        <taxon>Viridiplantae</taxon>
        <taxon>Streptophyta</taxon>
        <taxon>Embryophyta</taxon>
        <taxon>Tracheophyta</taxon>
        <taxon>Spermatophyta</taxon>
        <taxon>Magnoliopsida</taxon>
        <taxon>eudicotyledons</taxon>
        <taxon>Gunneridae</taxon>
        <taxon>Pentapetalae</taxon>
        <taxon>rosids</taxon>
        <taxon>fabids</taxon>
        <taxon>Fabales</taxon>
        <taxon>Fabaceae</taxon>
        <taxon>Papilionoideae</taxon>
        <taxon>50 kb inversion clade</taxon>
        <taxon>NPAAA clade</taxon>
        <taxon>indigoferoid/millettioid clade</taxon>
        <taxon>Phaseoleae</taxon>
        <taxon>Glycine</taxon>
        <taxon>Glycine subgen. Soja</taxon>
    </lineage>
</organism>
<evidence type="ECO:0000313" key="1">
    <source>
        <dbReference type="EMBL" id="KHM99022.1"/>
    </source>
</evidence>
<reference evidence="2 3" key="2">
    <citation type="submission" date="2018-09" db="EMBL/GenBank/DDBJ databases">
        <title>A high-quality reference genome of wild soybean provides a powerful tool to mine soybean genomes.</title>
        <authorList>
            <person name="Xie M."/>
            <person name="Chung C.Y.L."/>
            <person name="Li M.-W."/>
            <person name="Wong F.-L."/>
            <person name="Chan T.-F."/>
            <person name="Lam H.-M."/>
        </authorList>
    </citation>
    <scope>NUCLEOTIDE SEQUENCE [LARGE SCALE GENOMIC DNA]</scope>
    <source>
        <strain evidence="3">cv. W05</strain>
        <tissue evidence="2">Hypocotyl of etiolated seedlings</tissue>
    </source>
</reference>
<evidence type="ECO:0008006" key="4">
    <source>
        <dbReference type="Google" id="ProtNLM"/>
    </source>
</evidence>